<proteinExistence type="predicted"/>
<protein>
    <submittedName>
        <fullName evidence="2">Phage-related integrase</fullName>
    </submittedName>
</protein>
<gene>
    <name evidence="2" type="primary">int_2</name>
    <name evidence="2" type="ORF">PD5205_00420</name>
    <name evidence="1" type="ORF">PD885_03589</name>
</gene>
<accession>A0A1Y6HEW4</accession>
<reference evidence="2 4" key="1">
    <citation type="submission" date="2017-05" db="EMBL/GenBank/DDBJ databases">
        <authorList>
            <person name="Song R."/>
            <person name="Chenine A.L."/>
            <person name="Ruprecht R.M."/>
        </authorList>
    </citation>
    <scope>NUCLEOTIDE SEQUENCE [LARGE SCALE GENOMIC DNA]</scope>
    <source>
        <strain evidence="2">PD5205</strain>
    </source>
</reference>
<evidence type="ECO:0000313" key="3">
    <source>
        <dbReference type="Proteomes" id="UP000195877"/>
    </source>
</evidence>
<keyword evidence="3" id="KW-1185">Reference proteome</keyword>
<evidence type="ECO:0000313" key="1">
    <source>
        <dbReference type="EMBL" id="SMR00810.1"/>
    </source>
</evidence>
<dbReference type="AlphaFoldDB" id="A0A1Y6HEW4"/>
<name>A0A1Y6HEW4_9XANT</name>
<dbReference type="EMBL" id="LT853882">
    <property type="protein sequence ID" value="SMR00810.1"/>
    <property type="molecule type" value="Genomic_DNA"/>
</dbReference>
<dbReference type="EMBL" id="LT853885">
    <property type="protein sequence ID" value="SMR01740.1"/>
    <property type="molecule type" value="Genomic_DNA"/>
</dbReference>
<organism evidence="2 4">
    <name type="scientific">Xanthomonas fragariae</name>
    <dbReference type="NCBI Taxonomy" id="48664"/>
    <lineage>
        <taxon>Bacteria</taxon>
        <taxon>Pseudomonadati</taxon>
        <taxon>Pseudomonadota</taxon>
        <taxon>Gammaproteobacteria</taxon>
        <taxon>Lysobacterales</taxon>
        <taxon>Lysobacteraceae</taxon>
        <taxon>Xanthomonas</taxon>
    </lineage>
</organism>
<dbReference type="Proteomes" id="UP000195953">
    <property type="component" value="Chromosome 1"/>
</dbReference>
<evidence type="ECO:0000313" key="2">
    <source>
        <dbReference type="EMBL" id="SMR01740.1"/>
    </source>
</evidence>
<dbReference type="RefSeq" id="WP_197493707.1">
    <property type="nucleotide sequence ID" value="NZ_CP016830.1"/>
</dbReference>
<evidence type="ECO:0000313" key="4">
    <source>
        <dbReference type="Proteomes" id="UP000195953"/>
    </source>
</evidence>
<reference evidence="1 3" key="2">
    <citation type="submission" date="2017-05" db="EMBL/GenBank/DDBJ databases">
        <authorList>
            <person name="Blom J."/>
        </authorList>
    </citation>
    <scope>NUCLEOTIDE SEQUENCE [LARGE SCALE GENOMIC DNA]</scope>
    <source>
        <strain evidence="1">PD885</strain>
    </source>
</reference>
<dbReference type="Proteomes" id="UP000195877">
    <property type="component" value="Chromosome 1"/>
</dbReference>
<sequence>MARGRKRKFNPAIPAHIEQEAVPKSMYWDNGCWYMLEDHPAASTLDRTTNGCEVVQAT</sequence>
<dbReference type="GeneID" id="61896410"/>